<dbReference type="Proteomes" id="UP000218209">
    <property type="component" value="Unassembled WGS sequence"/>
</dbReference>
<organism evidence="3 4">
    <name type="scientific">Porphyra umbilicalis</name>
    <name type="common">Purple laver</name>
    <name type="synonym">Red alga</name>
    <dbReference type="NCBI Taxonomy" id="2786"/>
    <lineage>
        <taxon>Eukaryota</taxon>
        <taxon>Rhodophyta</taxon>
        <taxon>Bangiophyceae</taxon>
        <taxon>Bangiales</taxon>
        <taxon>Bangiaceae</taxon>
        <taxon>Porphyra</taxon>
    </lineage>
</organism>
<keyword evidence="4" id="KW-1185">Reference proteome</keyword>
<evidence type="ECO:0000313" key="3">
    <source>
        <dbReference type="EMBL" id="OSX68283.1"/>
    </source>
</evidence>
<sequence>MADEGGDLPDVSLLFVTLAGFGVTIFERTLDAAPYARVMILTPLVVAFYATCAGGAVALLVLMLTGRVANSGEQYAGLFSLVSAAAWPAATHLTRTLRTWGDDELHRASGVGKATWAALAETATVAAAAAAAAATAPTAAAPPAGGVRHGDSVGGDGYPPPDAHLSAACALMAEQSEWAAPAAASAVPFGLTPAGSGGGAKPVGDAGGEAAPPRPGARRPWHDRLTATVGGGTSPLRLVRRWWAADVRRSAASLSDRPWAATASVYGRLAAEAAFSAAAAPPLAALEALHAAARWRVRRAFAAVTPAGARGHPSGAAGLPRCAAFCDVLGGEDPRERVGPEYWPLVSA</sequence>
<feature type="transmembrane region" description="Helical" evidence="2">
    <location>
        <begin position="38"/>
        <end position="64"/>
    </location>
</feature>
<proteinExistence type="predicted"/>
<protein>
    <submittedName>
        <fullName evidence="3">Uncharacterized protein</fullName>
    </submittedName>
</protein>
<feature type="transmembrane region" description="Helical" evidence="2">
    <location>
        <begin position="6"/>
        <end position="26"/>
    </location>
</feature>
<keyword evidence="2" id="KW-0812">Transmembrane</keyword>
<evidence type="ECO:0000256" key="2">
    <source>
        <dbReference type="SAM" id="Phobius"/>
    </source>
</evidence>
<keyword evidence="2" id="KW-1133">Transmembrane helix</keyword>
<reference evidence="3 4" key="1">
    <citation type="submission" date="2017-03" db="EMBL/GenBank/DDBJ databases">
        <title>WGS assembly of Porphyra umbilicalis.</title>
        <authorList>
            <person name="Brawley S.H."/>
            <person name="Blouin N.A."/>
            <person name="Ficko-Blean E."/>
            <person name="Wheeler G.L."/>
            <person name="Lohr M."/>
            <person name="Goodson H.V."/>
            <person name="Jenkins J.W."/>
            <person name="Blaby-Haas C.E."/>
            <person name="Helliwell K.E."/>
            <person name="Chan C."/>
            <person name="Marriage T."/>
            <person name="Bhattacharya D."/>
            <person name="Klein A.S."/>
            <person name="Badis Y."/>
            <person name="Brodie J."/>
            <person name="Cao Y."/>
            <person name="Collen J."/>
            <person name="Dittami S.M."/>
            <person name="Gachon C.M."/>
            <person name="Green B.R."/>
            <person name="Karpowicz S."/>
            <person name="Kim J.W."/>
            <person name="Kudahl U."/>
            <person name="Lin S."/>
            <person name="Michel G."/>
            <person name="Mittag M."/>
            <person name="Olson B.J."/>
            <person name="Pangilinan J."/>
            <person name="Peng Y."/>
            <person name="Qiu H."/>
            <person name="Shu S."/>
            <person name="Singer J.T."/>
            <person name="Smith A.G."/>
            <person name="Sprecher B.N."/>
            <person name="Wagner V."/>
            <person name="Wang W."/>
            <person name="Wang Z.-Y."/>
            <person name="Yan J."/>
            <person name="Yarish C."/>
            <person name="Zoeuner-Riek S."/>
            <person name="Zhuang Y."/>
            <person name="Zou Y."/>
            <person name="Lindquist E.A."/>
            <person name="Grimwood J."/>
            <person name="Barry K."/>
            <person name="Rokhsar D.S."/>
            <person name="Schmutz J."/>
            <person name="Stiller J.W."/>
            <person name="Grossman A.R."/>
            <person name="Prochnik S.E."/>
        </authorList>
    </citation>
    <scope>NUCLEOTIDE SEQUENCE [LARGE SCALE GENOMIC DNA]</scope>
    <source>
        <strain evidence="3">4086291</strain>
    </source>
</reference>
<dbReference type="EMBL" id="KV920791">
    <property type="protein sequence ID" value="OSX68283.1"/>
    <property type="molecule type" value="Genomic_DNA"/>
</dbReference>
<feature type="compositionally biased region" description="Gly residues" evidence="1">
    <location>
        <begin position="195"/>
        <end position="207"/>
    </location>
</feature>
<evidence type="ECO:0000313" key="4">
    <source>
        <dbReference type="Proteomes" id="UP000218209"/>
    </source>
</evidence>
<accession>A0A1X6NIV7</accession>
<dbReference type="AlphaFoldDB" id="A0A1X6NIV7"/>
<keyword evidence="2" id="KW-0472">Membrane</keyword>
<evidence type="ECO:0000256" key="1">
    <source>
        <dbReference type="SAM" id="MobiDB-lite"/>
    </source>
</evidence>
<feature type="region of interest" description="Disordered" evidence="1">
    <location>
        <begin position="195"/>
        <end position="221"/>
    </location>
</feature>
<feature type="region of interest" description="Disordered" evidence="1">
    <location>
        <begin position="138"/>
        <end position="159"/>
    </location>
</feature>
<gene>
    <name evidence="3" type="ORF">BU14_3083s0001</name>
</gene>
<feature type="non-terminal residue" evidence="3">
    <location>
        <position position="348"/>
    </location>
</feature>
<name>A0A1X6NIV7_PORUM</name>